<sequence length="389" mass="41408">MLFVSPIIVAAAISLVSASAIKREDVPAVPLVRKSNVKSLRSLVQSGRSRIAQINAVDDDTLDTSAIRSGAIANENIYYAAPVTIGGEIWMLQMDTGSSTTWIGAQKTYTKSATGTWTGHRVRVTYGTSTFSGVEYLERVSFAGLTVNAQSIGVATYPGDAEADGFLGLGPLPAKTNVVGKTNVPTFMNNLMAQKSIQTEVFAISFRPLVGARNSEVNGELTIGGVDPSKFKGPLTYFPRLKSGRGSLYWGIQVTKFSYGSTVLSAALSTGIVDTGTVITWIPTVAFNAFVKASGAGTDNDNEVPDWAKKPTLDLGITIGSTTYTLTPDQYLVPAAQYANLGLVPGKYYAFLQDGGSYGVNTILGQKFLEYYYSVYDKTNARVGLAANS</sequence>
<dbReference type="EMBL" id="FJUX01000122">
    <property type="protein sequence ID" value="CZT10009.1"/>
    <property type="molecule type" value="Genomic_DNA"/>
</dbReference>
<evidence type="ECO:0000256" key="2">
    <source>
        <dbReference type="SAM" id="SignalP"/>
    </source>
</evidence>
<feature type="signal peptide" evidence="2">
    <location>
        <begin position="1"/>
        <end position="18"/>
    </location>
</feature>
<dbReference type="OrthoDB" id="771136at2759"/>
<evidence type="ECO:0000313" key="4">
    <source>
        <dbReference type="EMBL" id="CZT10009.1"/>
    </source>
</evidence>
<feature type="chain" id="PRO_5009447266" evidence="2">
    <location>
        <begin position="19"/>
        <end position="389"/>
    </location>
</feature>
<dbReference type="SUPFAM" id="SSF50630">
    <property type="entry name" value="Acid proteases"/>
    <property type="match status" value="1"/>
</dbReference>
<reference evidence="5" key="1">
    <citation type="submission" date="2016-03" db="EMBL/GenBank/DDBJ databases">
        <authorList>
            <person name="Guldener U."/>
        </authorList>
    </citation>
    <scope>NUCLEOTIDE SEQUENCE [LARGE SCALE GENOMIC DNA]</scope>
    <source>
        <strain evidence="5">04CH-RAC-A.6.1</strain>
    </source>
</reference>
<dbReference type="PROSITE" id="PS51767">
    <property type="entry name" value="PEPTIDASE_A1"/>
    <property type="match status" value="1"/>
</dbReference>
<keyword evidence="5" id="KW-1185">Reference proteome</keyword>
<keyword evidence="2" id="KW-0732">Signal</keyword>
<feature type="domain" description="Peptidase A1" evidence="3">
    <location>
        <begin position="79"/>
        <end position="386"/>
    </location>
</feature>
<proteinExistence type="inferred from homology"/>
<dbReference type="CDD" id="cd05471">
    <property type="entry name" value="pepsin_like"/>
    <property type="match status" value="1"/>
</dbReference>
<dbReference type="InterPro" id="IPR021109">
    <property type="entry name" value="Peptidase_aspartic_dom_sf"/>
</dbReference>
<dbReference type="Pfam" id="PF00026">
    <property type="entry name" value="Asp"/>
    <property type="match status" value="1"/>
</dbReference>
<dbReference type="PRINTS" id="PR00792">
    <property type="entry name" value="PEPSIN"/>
</dbReference>
<dbReference type="AlphaFoldDB" id="A0A1E1LJM6"/>
<evidence type="ECO:0000256" key="1">
    <source>
        <dbReference type="ARBA" id="ARBA00007447"/>
    </source>
</evidence>
<dbReference type="PANTHER" id="PTHR47966">
    <property type="entry name" value="BETA-SITE APP-CLEAVING ENZYME, ISOFORM A-RELATED"/>
    <property type="match status" value="1"/>
</dbReference>
<dbReference type="InterPro" id="IPR034164">
    <property type="entry name" value="Pepsin-like_dom"/>
</dbReference>
<organism evidence="4 5">
    <name type="scientific">Rhynchosporium agropyri</name>
    <dbReference type="NCBI Taxonomy" id="914238"/>
    <lineage>
        <taxon>Eukaryota</taxon>
        <taxon>Fungi</taxon>
        <taxon>Dikarya</taxon>
        <taxon>Ascomycota</taxon>
        <taxon>Pezizomycotina</taxon>
        <taxon>Leotiomycetes</taxon>
        <taxon>Helotiales</taxon>
        <taxon>Ploettnerulaceae</taxon>
        <taxon>Rhynchosporium</taxon>
    </lineage>
</organism>
<gene>
    <name evidence="4" type="ORF">RAG0_14635</name>
</gene>
<accession>A0A1E1LJM6</accession>
<dbReference type="Proteomes" id="UP000178912">
    <property type="component" value="Unassembled WGS sequence"/>
</dbReference>
<name>A0A1E1LJM6_9HELO</name>
<dbReference type="GO" id="GO:0004190">
    <property type="term" value="F:aspartic-type endopeptidase activity"/>
    <property type="evidence" value="ECO:0007669"/>
    <property type="project" value="InterPro"/>
</dbReference>
<dbReference type="GO" id="GO:0006508">
    <property type="term" value="P:proteolysis"/>
    <property type="evidence" value="ECO:0007669"/>
    <property type="project" value="InterPro"/>
</dbReference>
<dbReference type="Gene3D" id="2.40.70.10">
    <property type="entry name" value="Acid Proteases"/>
    <property type="match status" value="2"/>
</dbReference>
<comment type="similarity">
    <text evidence="1">Belongs to the peptidase A1 family.</text>
</comment>
<dbReference type="PANTHER" id="PTHR47966:SF51">
    <property type="entry name" value="BETA-SITE APP-CLEAVING ENZYME, ISOFORM A-RELATED"/>
    <property type="match status" value="1"/>
</dbReference>
<evidence type="ECO:0000259" key="3">
    <source>
        <dbReference type="PROSITE" id="PS51767"/>
    </source>
</evidence>
<dbReference type="InterPro" id="IPR033121">
    <property type="entry name" value="PEPTIDASE_A1"/>
</dbReference>
<dbReference type="InterPro" id="IPR001461">
    <property type="entry name" value="Aspartic_peptidase_A1"/>
</dbReference>
<protein>
    <submittedName>
        <fullName evidence="4">Related to rhizopuspepsin-2</fullName>
    </submittedName>
</protein>
<evidence type="ECO:0000313" key="5">
    <source>
        <dbReference type="Proteomes" id="UP000178912"/>
    </source>
</evidence>